<keyword evidence="3" id="KW-1185">Reference proteome</keyword>
<evidence type="ECO:0000256" key="1">
    <source>
        <dbReference type="SAM" id="SignalP"/>
    </source>
</evidence>
<name>A0A518EXC3_9BACT</name>
<feature type="signal peptide" evidence="1">
    <location>
        <begin position="1"/>
        <end position="21"/>
    </location>
</feature>
<evidence type="ECO:0008006" key="4">
    <source>
        <dbReference type="Google" id="ProtNLM"/>
    </source>
</evidence>
<evidence type="ECO:0000313" key="3">
    <source>
        <dbReference type="Proteomes" id="UP000320390"/>
    </source>
</evidence>
<gene>
    <name evidence="2" type="ORF">Poly30_42980</name>
</gene>
<dbReference type="AlphaFoldDB" id="A0A518EXC3"/>
<dbReference type="EMBL" id="CP036434">
    <property type="protein sequence ID" value="QDV08744.1"/>
    <property type="molecule type" value="Genomic_DNA"/>
</dbReference>
<reference evidence="2 3" key="1">
    <citation type="submission" date="2019-02" db="EMBL/GenBank/DDBJ databases">
        <title>Deep-cultivation of Planctomycetes and their phenomic and genomic characterization uncovers novel biology.</title>
        <authorList>
            <person name="Wiegand S."/>
            <person name="Jogler M."/>
            <person name="Boedeker C."/>
            <person name="Pinto D."/>
            <person name="Vollmers J."/>
            <person name="Rivas-Marin E."/>
            <person name="Kohn T."/>
            <person name="Peeters S.H."/>
            <person name="Heuer A."/>
            <person name="Rast P."/>
            <person name="Oberbeckmann S."/>
            <person name="Bunk B."/>
            <person name="Jeske O."/>
            <person name="Meyerdierks A."/>
            <person name="Storesund J.E."/>
            <person name="Kallscheuer N."/>
            <person name="Luecker S."/>
            <person name="Lage O.M."/>
            <person name="Pohl T."/>
            <person name="Merkel B.J."/>
            <person name="Hornburger P."/>
            <person name="Mueller R.-W."/>
            <person name="Bruemmer F."/>
            <person name="Labrenz M."/>
            <person name="Spormann A.M."/>
            <person name="Op den Camp H."/>
            <person name="Overmann J."/>
            <person name="Amann R."/>
            <person name="Jetten M.S.M."/>
            <person name="Mascher T."/>
            <person name="Medema M.H."/>
            <person name="Devos D.P."/>
            <person name="Kaster A.-K."/>
            <person name="Ovreas L."/>
            <person name="Rohde M."/>
            <person name="Galperin M.Y."/>
            <person name="Jogler C."/>
        </authorList>
    </citation>
    <scope>NUCLEOTIDE SEQUENCE [LARGE SCALE GENOMIC DNA]</scope>
    <source>
        <strain evidence="2 3">Poly30</strain>
    </source>
</reference>
<protein>
    <recommendedName>
        <fullName evidence="4">Bacterial type II and III secretion system protein</fullName>
    </recommendedName>
</protein>
<evidence type="ECO:0000313" key="2">
    <source>
        <dbReference type="EMBL" id="QDV08744.1"/>
    </source>
</evidence>
<sequence precursor="true">MRIPKTALALAFSLIPLASSASPTAPIWQEPEQVRVDTKKASELVLSFYRPETSASRLIGYSAALTPTIVMWKEVDSLGFIDEKVSDRFVLMGDTIAVQDFPEGSRQAMELLRRLDQELKPSEEADASTPEGFGQARVRLQFLDTMAAVQLLQSSVPGLQIGYSDGVPVLTLGGATRFIDDAKALIEEADRPLPQVLLHWSLIEAVEPEDMGMSEPASEEIGQALAQLAPGKVFRKSGDFLARGTAGANARFELNSSIDAIQGTSTAHPGQLLISGSLKSWSPAVRELGIDRCAIEIHRMTTADPGGLRKVEQLMTGLSIRAGETTVVGSIGGQQVFIAVTVTAVP</sequence>
<keyword evidence="1" id="KW-0732">Signal</keyword>
<accession>A0A518EXC3</accession>
<proteinExistence type="predicted"/>
<feature type="chain" id="PRO_5022086658" description="Bacterial type II and III secretion system protein" evidence="1">
    <location>
        <begin position="22"/>
        <end position="346"/>
    </location>
</feature>
<organism evidence="2 3">
    <name type="scientific">Saltatorellus ferox</name>
    <dbReference type="NCBI Taxonomy" id="2528018"/>
    <lineage>
        <taxon>Bacteria</taxon>
        <taxon>Pseudomonadati</taxon>
        <taxon>Planctomycetota</taxon>
        <taxon>Planctomycetia</taxon>
        <taxon>Planctomycetia incertae sedis</taxon>
        <taxon>Saltatorellus</taxon>
    </lineage>
</organism>
<dbReference type="Proteomes" id="UP000320390">
    <property type="component" value="Chromosome"/>
</dbReference>
<dbReference type="RefSeq" id="WP_145201945.1">
    <property type="nucleotide sequence ID" value="NZ_CP036434.1"/>
</dbReference>